<dbReference type="Pfam" id="PF01979">
    <property type="entry name" value="Amidohydro_1"/>
    <property type="match status" value="1"/>
</dbReference>
<dbReference type="Gene3D" id="2.30.40.10">
    <property type="entry name" value="Urease, subunit C, domain 1"/>
    <property type="match status" value="1"/>
</dbReference>
<dbReference type="AlphaFoldDB" id="A0A2T3HL60"/>
<proteinExistence type="predicted"/>
<protein>
    <submittedName>
        <fullName evidence="2">Imidazolonepropionase</fullName>
    </submittedName>
</protein>
<dbReference type="PANTHER" id="PTHR43135:SF3">
    <property type="entry name" value="ALPHA-D-RIBOSE 1-METHYLPHOSPHONATE 5-TRIPHOSPHATE DIPHOSPHATASE"/>
    <property type="match status" value="1"/>
</dbReference>
<gene>
    <name evidence="2" type="ORF">C7T94_11180</name>
</gene>
<dbReference type="InterPro" id="IPR011059">
    <property type="entry name" value="Metal-dep_hydrolase_composite"/>
</dbReference>
<dbReference type="Gene3D" id="3.40.50.10910">
    <property type="entry name" value="Amidohydrolase"/>
    <property type="match status" value="1"/>
</dbReference>
<dbReference type="EMBL" id="PYLS01000005">
    <property type="protein sequence ID" value="PST83156.1"/>
    <property type="molecule type" value="Genomic_DNA"/>
</dbReference>
<feature type="domain" description="Amidohydrolase-related" evidence="1">
    <location>
        <begin position="176"/>
        <end position="427"/>
    </location>
</feature>
<dbReference type="SUPFAM" id="SSF51556">
    <property type="entry name" value="Metallo-dependent hydrolases"/>
    <property type="match status" value="1"/>
</dbReference>
<dbReference type="Gene3D" id="1.20.58.520">
    <property type="entry name" value="Amidohydrolase"/>
    <property type="match status" value="1"/>
</dbReference>
<dbReference type="InterPro" id="IPR006680">
    <property type="entry name" value="Amidohydro-rel"/>
</dbReference>
<keyword evidence="3" id="KW-1185">Reference proteome</keyword>
<name>A0A2T3HL60_9SPHI</name>
<dbReference type="OrthoDB" id="9797498at2"/>
<dbReference type="RefSeq" id="WP_107215416.1">
    <property type="nucleotide sequence ID" value="NZ_KZ686269.1"/>
</dbReference>
<dbReference type="PANTHER" id="PTHR43135">
    <property type="entry name" value="ALPHA-D-RIBOSE 1-METHYLPHOSPHONATE 5-TRIPHOSPHATE DIPHOSPHATASE"/>
    <property type="match status" value="1"/>
</dbReference>
<evidence type="ECO:0000259" key="1">
    <source>
        <dbReference type="Pfam" id="PF01979"/>
    </source>
</evidence>
<evidence type="ECO:0000313" key="3">
    <source>
        <dbReference type="Proteomes" id="UP000240912"/>
    </source>
</evidence>
<sequence length="432" mass="45946">MHKHQTTAVVNATVFDGSSSLGKTNVIFSTEGILAIGAEVPHNAVVIDGTGATLLPGLIDAHTHTSVDSLRCALQFGVTTELEMMGGFTKQGRALQLVNITDIADVRSAGMGLTPPGGHPDELIPKGDGIPDFVLKEMERMSEEEKIAFLQAHERQEAAEQGGPDVTTAAGARQFVHRQFANGADYFKVMIEEGTVMNSPGLPMISEPVMQAAVSEAHALGMLTVAHVLTAEAARTAVNIGIDGLAHLFIDRPEWTASLVRQIAEKNIFVTPCLVLNASIIGKNACAMAHDERVAPKLDSQWVKTMCSCFHTFPGGKIEDSYKNVMDLHRAGVDILVGTDVSVPAPHLGGLAHGVSVHHEMQLLVEAGMTPIEALRAATSVPCRRFGLTDRGEISIGRRADLVLVDGDPTSNISDSLSITQVWKAGTPILPV</sequence>
<dbReference type="SUPFAM" id="SSF51338">
    <property type="entry name" value="Composite domain of metallo-dependent hydrolases"/>
    <property type="match status" value="1"/>
</dbReference>
<dbReference type="InterPro" id="IPR032466">
    <property type="entry name" value="Metal_Hydrolase"/>
</dbReference>
<dbReference type="GO" id="GO:0016810">
    <property type="term" value="F:hydrolase activity, acting on carbon-nitrogen (but not peptide) bonds"/>
    <property type="evidence" value="ECO:0007669"/>
    <property type="project" value="InterPro"/>
</dbReference>
<evidence type="ECO:0000313" key="2">
    <source>
        <dbReference type="EMBL" id="PST83156.1"/>
    </source>
</evidence>
<organism evidence="2 3">
    <name type="scientific">Pedobacter yulinensis</name>
    <dbReference type="NCBI Taxonomy" id="2126353"/>
    <lineage>
        <taxon>Bacteria</taxon>
        <taxon>Pseudomonadati</taxon>
        <taxon>Bacteroidota</taxon>
        <taxon>Sphingobacteriia</taxon>
        <taxon>Sphingobacteriales</taxon>
        <taxon>Sphingobacteriaceae</taxon>
        <taxon>Pedobacter</taxon>
    </lineage>
</organism>
<comment type="caution">
    <text evidence="2">The sequence shown here is derived from an EMBL/GenBank/DDBJ whole genome shotgun (WGS) entry which is preliminary data.</text>
</comment>
<reference evidence="2 3" key="1">
    <citation type="submission" date="2018-03" db="EMBL/GenBank/DDBJ databases">
        <authorList>
            <person name="Keele B.F."/>
        </authorList>
    </citation>
    <scope>NUCLEOTIDE SEQUENCE [LARGE SCALE GENOMIC DNA]</scope>
    <source>
        <strain evidence="2 3">YL28-9</strain>
    </source>
</reference>
<dbReference type="Proteomes" id="UP000240912">
    <property type="component" value="Unassembled WGS sequence"/>
</dbReference>
<accession>A0A2T3HL60</accession>
<dbReference type="InterPro" id="IPR051781">
    <property type="entry name" value="Metallo-dep_Hydrolase"/>
</dbReference>
<dbReference type="Gene3D" id="3.30.110.90">
    <property type="entry name" value="Amidohydrolase"/>
    <property type="match status" value="1"/>
</dbReference>